<dbReference type="eggNOG" id="ENOG502R6CM">
    <property type="taxonomic scope" value="Eukaryota"/>
</dbReference>
<comment type="caution">
    <text evidence="4">The sequence shown here is derived from an EMBL/GenBank/DDBJ whole genome shotgun (WGS) entry which is preliminary data.</text>
</comment>
<dbReference type="EMBL" id="BDGX01000009">
    <property type="protein sequence ID" value="GAV47795.1"/>
    <property type="molecule type" value="Genomic_DNA"/>
</dbReference>
<protein>
    <submittedName>
        <fullName evidence="4">Uncharacterized protein</fullName>
    </submittedName>
</protein>
<gene>
    <name evidence="4" type="ORF">ZYGR_0I00910</name>
</gene>
<dbReference type="AlphaFoldDB" id="A0A1Q2ZWM3"/>
<dbReference type="OrthoDB" id="4070119at2759"/>
<dbReference type="Pfam" id="PF08692">
    <property type="entry name" value="Pet20"/>
    <property type="match status" value="1"/>
</dbReference>
<accession>A0A1Q2ZWM3</accession>
<sequence length="460" mass="53414">MSRANLRALSPLRSRFMGFRRFYSINSKDNGDGNSADQTKDEKNSKDETDNNKAHLVVPRVPPMDYISAPEIQTEGLFAGYRPLFLGNSPINDKNGSTPLDNFFTSFANLKVVEESEVVGEVNVQEVIEDLRRGIPSGQMSNSKGKNRKPIIPWDASISGMVYNDDPFKHVPNNVVSKLKPFKMVRLEKKSDKNVKQPNMVKMKVHNSKVNDEPELINIFNVQPNGRRPHRHMWKSSSDKNEGTDDVAMTRQKYHEEKVQFANKHKFLRSDQRVMKQDIDKLNRLLVKELYKLTNLTVNMDFRETPLPLFIYVDKSIAAKQALRRELKKRILDHVHPVLSMTLSAYENEEQMKRFQLRINARIRHTVRDLSEYLPSVSFTRSSVDCVISNSPIQSFKRIHWLKRRKRQNVFKGRNADLDYCFNINGAFNVTRSGVKYIRYPVYLNCESFDEAFSEWDYIG</sequence>
<feature type="region of interest" description="Disordered" evidence="3">
    <location>
        <begin position="223"/>
        <end position="245"/>
    </location>
</feature>
<reference evidence="4 5" key="1">
    <citation type="submission" date="2016-08" db="EMBL/GenBank/DDBJ databases">
        <title>Draft genome sequence of allopolyploid Zygosaccharomyces rouxii.</title>
        <authorList>
            <person name="Watanabe J."/>
            <person name="Uehara K."/>
            <person name="Mogi Y."/>
            <person name="Tsukioka Y."/>
        </authorList>
    </citation>
    <scope>NUCLEOTIDE SEQUENCE [LARGE SCALE GENOMIC DNA]</scope>
    <source>
        <strain evidence="4 5">NBRC 110957</strain>
    </source>
</reference>
<dbReference type="GO" id="GO:0005739">
    <property type="term" value="C:mitochondrion"/>
    <property type="evidence" value="ECO:0007669"/>
    <property type="project" value="UniProtKB-SubCell"/>
</dbReference>
<evidence type="ECO:0000313" key="4">
    <source>
        <dbReference type="EMBL" id="GAV47795.1"/>
    </source>
</evidence>
<feature type="region of interest" description="Disordered" evidence="3">
    <location>
        <begin position="27"/>
        <end position="54"/>
    </location>
</feature>
<comment type="subcellular location">
    <subcellularLocation>
        <location evidence="1">Mitochondrion</location>
    </subcellularLocation>
</comment>
<dbReference type="Proteomes" id="UP000187013">
    <property type="component" value="Unassembled WGS sequence"/>
</dbReference>
<keyword evidence="2" id="KW-0496">Mitochondrion</keyword>
<evidence type="ECO:0000313" key="5">
    <source>
        <dbReference type="Proteomes" id="UP000187013"/>
    </source>
</evidence>
<evidence type="ECO:0000256" key="1">
    <source>
        <dbReference type="ARBA" id="ARBA00004173"/>
    </source>
</evidence>
<feature type="compositionally biased region" description="Polar residues" evidence="3">
    <location>
        <begin position="27"/>
        <end position="37"/>
    </location>
</feature>
<dbReference type="InterPro" id="IPR014804">
    <property type="entry name" value="Pet20-like"/>
</dbReference>
<proteinExistence type="predicted"/>
<evidence type="ECO:0000256" key="2">
    <source>
        <dbReference type="ARBA" id="ARBA00023128"/>
    </source>
</evidence>
<name>A0A1Q2ZWM3_ZYGRO</name>
<organism evidence="4 5">
    <name type="scientific">Zygosaccharomyces rouxii</name>
    <dbReference type="NCBI Taxonomy" id="4956"/>
    <lineage>
        <taxon>Eukaryota</taxon>
        <taxon>Fungi</taxon>
        <taxon>Dikarya</taxon>
        <taxon>Ascomycota</taxon>
        <taxon>Saccharomycotina</taxon>
        <taxon>Saccharomycetes</taxon>
        <taxon>Saccharomycetales</taxon>
        <taxon>Saccharomycetaceae</taxon>
        <taxon>Zygosaccharomyces</taxon>
    </lineage>
</organism>
<evidence type="ECO:0000256" key="3">
    <source>
        <dbReference type="SAM" id="MobiDB-lite"/>
    </source>
</evidence>
<feature type="compositionally biased region" description="Basic and acidic residues" evidence="3">
    <location>
        <begin position="38"/>
        <end position="53"/>
    </location>
</feature>